<accession>A0ABS5RAQ4</accession>
<evidence type="ECO:0000259" key="4">
    <source>
        <dbReference type="SMART" id="SM00796"/>
    </source>
</evidence>
<organism evidence="5 6">
    <name type="scientific">Ancylobacter radicis</name>
    <dbReference type="NCBI Taxonomy" id="2836179"/>
    <lineage>
        <taxon>Bacteria</taxon>
        <taxon>Pseudomonadati</taxon>
        <taxon>Pseudomonadota</taxon>
        <taxon>Alphaproteobacteria</taxon>
        <taxon>Hyphomicrobiales</taxon>
        <taxon>Xanthobacteraceae</taxon>
        <taxon>Ancylobacter</taxon>
    </lineage>
</organism>
<comment type="caution">
    <text evidence="5">The sequence shown here is derived from an EMBL/GenBank/DDBJ whole genome shotgun (WGS) entry which is preliminary data.</text>
</comment>
<dbReference type="NCBIfam" id="TIGR00370">
    <property type="entry name" value="5-oxoprolinase subunit PxpB"/>
    <property type="match status" value="1"/>
</dbReference>
<proteinExistence type="predicted"/>
<dbReference type="SUPFAM" id="SSF160467">
    <property type="entry name" value="PH0987 N-terminal domain-like"/>
    <property type="match status" value="1"/>
</dbReference>
<name>A0ABS5RAQ4_9HYPH</name>
<keyword evidence="1" id="KW-0547">Nucleotide-binding</keyword>
<dbReference type="SMART" id="SM00796">
    <property type="entry name" value="AHS1"/>
    <property type="match status" value="1"/>
</dbReference>
<keyword evidence="2 5" id="KW-0378">Hydrolase</keyword>
<reference evidence="5" key="1">
    <citation type="submission" date="2021-05" db="EMBL/GenBank/DDBJ databases">
        <authorList>
            <person name="Sun Q."/>
            <person name="Inoue M."/>
        </authorList>
    </citation>
    <scope>NUCLEOTIDE SEQUENCE</scope>
    <source>
        <strain evidence="5">VKM B-3255</strain>
    </source>
</reference>
<sequence length="257" mass="27177">MENAGANKTGEGGKRAIGTLCRFLPVGDTAFAVEFGNAISPDINALVHRAAALLATAPPEGLVETVPTFRSLLVHYDPCRTSAQALQAAIAELDLGETGVVTPPRTWRLPVLYGGDAGPDLDEVARATGLSTAEVVALHAGTTYRVYVQGFLPGFAYLGDLPARLDLPRLTTPRVRVPPGSVAIAQRMTGVYPIESPGGWRLIGNTPIRFFDPASAPPTLFAPGDGVRFVPVEAIEHERIRAAVTRGEYAPECEATP</sequence>
<dbReference type="SUPFAM" id="SSF50891">
    <property type="entry name" value="Cyclophilin-like"/>
    <property type="match status" value="1"/>
</dbReference>
<gene>
    <name evidence="5" type="primary">pxpB</name>
    <name evidence="5" type="ORF">KIP89_12825</name>
</gene>
<dbReference type="InterPro" id="IPR003833">
    <property type="entry name" value="CT_C_D"/>
</dbReference>
<keyword evidence="3" id="KW-0067">ATP-binding</keyword>
<feature type="domain" description="Carboxyltransferase" evidence="4">
    <location>
        <begin position="21"/>
        <end position="221"/>
    </location>
</feature>
<dbReference type="Gene3D" id="2.40.100.10">
    <property type="entry name" value="Cyclophilin-like"/>
    <property type="match status" value="1"/>
</dbReference>
<dbReference type="Pfam" id="PF02682">
    <property type="entry name" value="CT_C_D"/>
    <property type="match status" value="1"/>
</dbReference>
<dbReference type="PANTHER" id="PTHR34698">
    <property type="entry name" value="5-OXOPROLINASE SUBUNIT B"/>
    <property type="match status" value="1"/>
</dbReference>
<dbReference type="RefSeq" id="WP_213755828.1">
    <property type="nucleotide sequence ID" value="NZ_JAHCQH010000017.1"/>
</dbReference>
<evidence type="ECO:0000313" key="5">
    <source>
        <dbReference type="EMBL" id="MBS9477991.1"/>
    </source>
</evidence>
<dbReference type="InterPro" id="IPR010016">
    <property type="entry name" value="PxpB"/>
</dbReference>
<evidence type="ECO:0000256" key="3">
    <source>
        <dbReference type="ARBA" id="ARBA00022840"/>
    </source>
</evidence>
<evidence type="ECO:0000256" key="1">
    <source>
        <dbReference type="ARBA" id="ARBA00022741"/>
    </source>
</evidence>
<dbReference type="EC" id="3.5.2.9" evidence="5"/>
<dbReference type="Gene3D" id="3.30.1360.40">
    <property type="match status" value="1"/>
</dbReference>
<keyword evidence="6" id="KW-1185">Reference proteome</keyword>
<dbReference type="InterPro" id="IPR029000">
    <property type="entry name" value="Cyclophilin-like_dom_sf"/>
</dbReference>
<dbReference type="Proteomes" id="UP001166585">
    <property type="component" value="Unassembled WGS sequence"/>
</dbReference>
<dbReference type="EMBL" id="JAHCQH010000017">
    <property type="protein sequence ID" value="MBS9477991.1"/>
    <property type="molecule type" value="Genomic_DNA"/>
</dbReference>
<dbReference type="GO" id="GO:0017168">
    <property type="term" value="F:5-oxoprolinase (ATP-hydrolyzing) activity"/>
    <property type="evidence" value="ECO:0007669"/>
    <property type="project" value="UniProtKB-EC"/>
</dbReference>
<evidence type="ECO:0000313" key="6">
    <source>
        <dbReference type="Proteomes" id="UP001166585"/>
    </source>
</evidence>
<evidence type="ECO:0000256" key="2">
    <source>
        <dbReference type="ARBA" id="ARBA00022801"/>
    </source>
</evidence>
<protein>
    <submittedName>
        <fullName evidence="5">5-oxoprolinase subunit PxpB</fullName>
        <ecNumber evidence="5">3.5.2.9</ecNumber>
    </submittedName>
</protein>
<dbReference type="PANTHER" id="PTHR34698:SF2">
    <property type="entry name" value="5-OXOPROLINASE SUBUNIT B"/>
    <property type="match status" value="1"/>
</dbReference>